<organism evidence="2 3">
    <name type="scientific">Acaulospora morrowiae</name>
    <dbReference type="NCBI Taxonomy" id="94023"/>
    <lineage>
        <taxon>Eukaryota</taxon>
        <taxon>Fungi</taxon>
        <taxon>Fungi incertae sedis</taxon>
        <taxon>Mucoromycota</taxon>
        <taxon>Glomeromycotina</taxon>
        <taxon>Glomeromycetes</taxon>
        <taxon>Diversisporales</taxon>
        <taxon>Acaulosporaceae</taxon>
        <taxon>Acaulospora</taxon>
    </lineage>
</organism>
<reference evidence="2" key="1">
    <citation type="submission" date="2021-06" db="EMBL/GenBank/DDBJ databases">
        <authorList>
            <person name="Kallberg Y."/>
            <person name="Tangrot J."/>
            <person name="Rosling A."/>
        </authorList>
    </citation>
    <scope>NUCLEOTIDE SEQUENCE</scope>
    <source>
        <strain evidence="2">CL551</strain>
    </source>
</reference>
<protein>
    <submittedName>
        <fullName evidence="2">3703_t:CDS:1</fullName>
    </submittedName>
</protein>
<gene>
    <name evidence="2" type="ORF">AMORRO_LOCUS10296</name>
</gene>
<keyword evidence="1" id="KW-0472">Membrane</keyword>
<dbReference type="Proteomes" id="UP000789342">
    <property type="component" value="Unassembled WGS sequence"/>
</dbReference>
<feature type="non-terminal residue" evidence="2">
    <location>
        <position position="1"/>
    </location>
</feature>
<sequence length="63" mass="6916">MPYPVAFNAAFFKPVFLTYGLTAPLVTLLVVEMIYSCVYNIVGVLRLRSNTGLRSAPTELYGG</sequence>
<evidence type="ECO:0000313" key="2">
    <source>
        <dbReference type="EMBL" id="CAG8658435.1"/>
    </source>
</evidence>
<name>A0A9N9E2P5_9GLOM</name>
<evidence type="ECO:0000256" key="1">
    <source>
        <dbReference type="SAM" id="Phobius"/>
    </source>
</evidence>
<comment type="caution">
    <text evidence="2">The sequence shown here is derived from an EMBL/GenBank/DDBJ whole genome shotgun (WGS) entry which is preliminary data.</text>
</comment>
<proteinExistence type="predicted"/>
<accession>A0A9N9E2P5</accession>
<evidence type="ECO:0000313" key="3">
    <source>
        <dbReference type="Proteomes" id="UP000789342"/>
    </source>
</evidence>
<dbReference type="EMBL" id="CAJVPV010011151">
    <property type="protein sequence ID" value="CAG8658435.1"/>
    <property type="molecule type" value="Genomic_DNA"/>
</dbReference>
<keyword evidence="1" id="KW-1133">Transmembrane helix</keyword>
<dbReference type="AlphaFoldDB" id="A0A9N9E2P5"/>
<keyword evidence="1" id="KW-0812">Transmembrane</keyword>
<keyword evidence="3" id="KW-1185">Reference proteome</keyword>
<feature type="transmembrane region" description="Helical" evidence="1">
    <location>
        <begin position="20"/>
        <end position="45"/>
    </location>
</feature>